<keyword evidence="3" id="KW-0687">Ribonucleoprotein</keyword>
<dbReference type="AlphaFoldDB" id="A0A059T228"/>
<evidence type="ECO:0000256" key="1">
    <source>
        <dbReference type="ARBA" id="ARBA00006194"/>
    </source>
</evidence>
<dbReference type="Pfam" id="PF00411">
    <property type="entry name" value="Ribosomal_S11"/>
    <property type="match status" value="1"/>
</dbReference>
<evidence type="ECO:0000256" key="3">
    <source>
        <dbReference type="ARBA" id="ARBA00023274"/>
    </source>
</evidence>
<evidence type="ECO:0000256" key="2">
    <source>
        <dbReference type="ARBA" id="ARBA00022980"/>
    </source>
</evidence>
<proteinExistence type="inferred from homology"/>
<dbReference type="PIRSF" id="PIRSF002131">
    <property type="entry name" value="Ribosomal_S11"/>
    <property type="match status" value="1"/>
</dbReference>
<dbReference type="GO" id="GO:0003735">
    <property type="term" value="F:structural constituent of ribosome"/>
    <property type="evidence" value="ECO:0007669"/>
    <property type="project" value="InterPro"/>
</dbReference>
<gene>
    <name evidence="4" type="primary">rps11</name>
</gene>
<dbReference type="EMBL" id="KF833365">
    <property type="protein sequence ID" value="AHG98603.1"/>
    <property type="molecule type" value="Genomic_DNA"/>
</dbReference>
<keyword evidence="4" id="KW-0496">Mitochondrion</keyword>
<accession>A0A059T228</accession>
<geneLocation type="mitochondrion" evidence="4"/>
<protein>
    <submittedName>
        <fullName evidence="4">Ribosomal protein S11</fullName>
    </submittedName>
</protein>
<keyword evidence="2 4" id="KW-0689">Ribosomal protein</keyword>
<dbReference type="HAMAP" id="MF_01310">
    <property type="entry name" value="Ribosomal_uS11"/>
    <property type="match status" value="1"/>
</dbReference>
<dbReference type="RefSeq" id="YP_009040504.1">
    <property type="nucleotide sequence ID" value="NC_024265.1"/>
</dbReference>
<reference evidence="4" key="1">
    <citation type="journal article" date="2014" name="Mar. Genomics">
        <title>The mitochondrial genome of the red alga Kappaphycus striatus ('Green Sacol' variety): Complete nucleotide sequence, genome structure and organization, and comparative analysis.</title>
        <authorList>
            <person name="Tablizo F.A."/>
            <person name="Lluisma A.O."/>
        </authorList>
    </citation>
    <scope>NUCLEOTIDE SEQUENCE</scope>
    <source>
        <strain evidence="4">Sacol</strain>
    </source>
</reference>
<comment type="similarity">
    <text evidence="1">Belongs to the universal ribosomal protein uS11 family.</text>
</comment>
<organism evidence="4">
    <name type="scientific">Kappaphycus striatus</name>
    <dbReference type="NCBI Taxonomy" id="88410"/>
    <lineage>
        <taxon>Eukaryota</taxon>
        <taxon>Rhodophyta</taxon>
        <taxon>Florideophyceae</taxon>
        <taxon>Rhodymeniophycidae</taxon>
        <taxon>Gigartinales</taxon>
        <taxon>Solieriaceae</taxon>
        <taxon>Kappaphycus</taxon>
    </lineage>
</organism>
<dbReference type="GO" id="GO:0006412">
    <property type="term" value="P:translation"/>
    <property type="evidence" value="ECO:0007669"/>
    <property type="project" value="InterPro"/>
</dbReference>
<name>A0A059T228_9FLOR</name>
<sequence>MLKNRLVIISVFLTLNNIFYNVSNIKGEVLFWTSSGSLNLKGSKKIIGTSISFNLKSVKKFMDNLDHVYVFIKIRGFNKNKKYLIKLLKQYFENIVLVHEKTSFSHNGCKKTKVRCL</sequence>
<dbReference type="InterPro" id="IPR001971">
    <property type="entry name" value="Ribosomal_uS11"/>
</dbReference>
<dbReference type="InterPro" id="IPR036967">
    <property type="entry name" value="Ribosomal_uS11_sf"/>
</dbReference>
<dbReference type="GO" id="GO:1990904">
    <property type="term" value="C:ribonucleoprotein complex"/>
    <property type="evidence" value="ECO:0007669"/>
    <property type="project" value="UniProtKB-KW"/>
</dbReference>
<dbReference type="GeneID" id="19591618"/>
<dbReference type="GO" id="GO:0005840">
    <property type="term" value="C:ribosome"/>
    <property type="evidence" value="ECO:0007669"/>
    <property type="project" value="UniProtKB-KW"/>
</dbReference>
<dbReference type="Gene3D" id="3.30.420.80">
    <property type="entry name" value="Ribosomal protein S11"/>
    <property type="match status" value="1"/>
</dbReference>
<dbReference type="SUPFAM" id="SSF53137">
    <property type="entry name" value="Translational machinery components"/>
    <property type="match status" value="1"/>
</dbReference>
<evidence type="ECO:0000313" key="4">
    <source>
        <dbReference type="EMBL" id="AHG98603.1"/>
    </source>
</evidence>